<name>A0A940PV22_9MICO</name>
<reference evidence="2" key="1">
    <citation type="submission" date="2021-02" db="EMBL/GenBank/DDBJ databases">
        <title>Sequencing the genomes of 1000 actinobacteria strains.</title>
        <authorList>
            <person name="Klenk H.-P."/>
        </authorList>
    </citation>
    <scope>NUCLEOTIDE SEQUENCE</scope>
    <source>
        <strain evidence="2">DSM 22850</strain>
    </source>
</reference>
<dbReference type="AlphaFoldDB" id="A0A940PV22"/>
<evidence type="ECO:0000313" key="3">
    <source>
        <dbReference type="Proteomes" id="UP000675163"/>
    </source>
</evidence>
<protein>
    <recommendedName>
        <fullName evidence="4">DUF4232 domain-containing protein</fullName>
    </recommendedName>
</protein>
<feature type="transmembrane region" description="Helical" evidence="1">
    <location>
        <begin position="21"/>
        <end position="39"/>
    </location>
</feature>
<keyword evidence="1" id="KW-1133">Transmembrane helix</keyword>
<evidence type="ECO:0000313" key="2">
    <source>
        <dbReference type="EMBL" id="MBP1325761.1"/>
    </source>
</evidence>
<dbReference type="Proteomes" id="UP000675163">
    <property type="component" value="Unassembled WGS sequence"/>
</dbReference>
<proteinExistence type="predicted"/>
<comment type="caution">
    <text evidence="2">The sequence shown here is derived from an EMBL/GenBank/DDBJ whole genome shotgun (WGS) entry which is preliminary data.</text>
</comment>
<keyword evidence="1" id="KW-0812">Transmembrane</keyword>
<keyword evidence="3" id="KW-1185">Reference proteome</keyword>
<dbReference type="EMBL" id="JAFIDA010000001">
    <property type="protein sequence ID" value="MBP1325761.1"/>
    <property type="molecule type" value="Genomic_DNA"/>
</dbReference>
<gene>
    <name evidence="2" type="ORF">JOF28_000993</name>
</gene>
<accession>A0A940PV22</accession>
<evidence type="ECO:0000256" key="1">
    <source>
        <dbReference type="SAM" id="Phobius"/>
    </source>
</evidence>
<evidence type="ECO:0008006" key="4">
    <source>
        <dbReference type="Google" id="ProtNLM"/>
    </source>
</evidence>
<sequence>MPSFREPVGSKPASVYVMRRLIVLAALIAFIAVVVLVIVRPGSNSDVTSGTTVDVPTDLAAQTADTSLTDTGKGKKKDKNDVAACQAGQLQVLPVTDDAAYAAGENPQLSLKVRNTGGEACSADLGTAGMELTVSSGNDQVWRSKDCQADATTLAVIIDPDQTLETDTITWDRTRSSAETCGDGIPREAVGGDGASYHLRAVAAGVQGSGTAQFLLY</sequence>
<keyword evidence="1" id="KW-0472">Membrane</keyword>
<organism evidence="2 3">
    <name type="scientific">Leucobacter exalbidus</name>
    <dbReference type="NCBI Taxonomy" id="662960"/>
    <lineage>
        <taxon>Bacteria</taxon>
        <taxon>Bacillati</taxon>
        <taxon>Actinomycetota</taxon>
        <taxon>Actinomycetes</taxon>
        <taxon>Micrococcales</taxon>
        <taxon>Microbacteriaceae</taxon>
        <taxon>Leucobacter</taxon>
    </lineage>
</organism>
<dbReference type="RefSeq" id="WP_209704763.1">
    <property type="nucleotide sequence ID" value="NZ_JAFIDA010000001.1"/>
</dbReference>